<feature type="region of interest" description="Disordered" evidence="1">
    <location>
        <begin position="40"/>
        <end position="62"/>
    </location>
</feature>
<sequence>MARNDRSLQSLDDAMRTPEATALRSDVKVYFGNQRHPRVSQTIGEWSSQRRGSAGRTDPETSSGCHYAFAEALGQLIKRAANEGGDAVINIVSVHGDAPLKSTAQYLCGIGNVKTAVRLTGTVVKFGR</sequence>
<reference evidence="3" key="1">
    <citation type="submission" date="2018-07" db="EMBL/GenBank/DDBJ databases">
        <authorList>
            <person name="Safronova V.I."/>
            <person name="Chirak E.R."/>
            <person name="Sazanova A.L."/>
        </authorList>
    </citation>
    <scope>NUCLEOTIDE SEQUENCE [LARGE SCALE GENOMIC DNA]</scope>
    <source>
        <strain evidence="3">RCAM04685</strain>
    </source>
</reference>
<dbReference type="EMBL" id="QQTP01000004">
    <property type="protein sequence ID" value="RDJ26338.1"/>
    <property type="molecule type" value="Genomic_DNA"/>
</dbReference>
<gene>
    <name evidence="2" type="ORF">DWE98_10980</name>
</gene>
<keyword evidence="3" id="KW-1185">Reference proteome</keyword>
<evidence type="ECO:0000313" key="2">
    <source>
        <dbReference type="EMBL" id="RDJ26338.1"/>
    </source>
</evidence>
<proteinExistence type="predicted"/>
<dbReference type="Proteomes" id="UP000255207">
    <property type="component" value="Unassembled WGS sequence"/>
</dbReference>
<dbReference type="RefSeq" id="WP_114829280.1">
    <property type="nucleotide sequence ID" value="NZ_QQTP01000004.1"/>
</dbReference>
<dbReference type="AlphaFoldDB" id="A0A370L843"/>
<protein>
    <submittedName>
        <fullName evidence="2">Excinuclease ABC subunit A</fullName>
    </submittedName>
</protein>
<comment type="caution">
    <text evidence="2">The sequence shown here is derived from an EMBL/GenBank/DDBJ whole genome shotgun (WGS) entry which is preliminary data.</text>
</comment>
<organism evidence="2 3">
    <name type="scientific">Bosea caraganae</name>
    <dbReference type="NCBI Taxonomy" id="2763117"/>
    <lineage>
        <taxon>Bacteria</taxon>
        <taxon>Pseudomonadati</taxon>
        <taxon>Pseudomonadota</taxon>
        <taxon>Alphaproteobacteria</taxon>
        <taxon>Hyphomicrobiales</taxon>
        <taxon>Boseaceae</taxon>
        <taxon>Bosea</taxon>
    </lineage>
</organism>
<accession>A0A370L843</accession>
<evidence type="ECO:0000256" key="1">
    <source>
        <dbReference type="SAM" id="MobiDB-lite"/>
    </source>
</evidence>
<name>A0A370L843_9HYPH</name>
<feature type="compositionally biased region" description="Polar residues" evidence="1">
    <location>
        <begin position="40"/>
        <end position="51"/>
    </location>
</feature>
<evidence type="ECO:0000313" key="3">
    <source>
        <dbReference type="Proteomes" id="UP000255207"/>
    </source>
</evidence>